<dbReference type="GO" id="GO:0061630">
    <property type="term" value="F:ubiquitin protein ligase activity"/>
    <property type="evidence" value="ECO:0007669"/>
    <property type="project" value="TreeGrafter"/>
</dbReference>
<dbReference type="PANTHER" id="PTHR45969:SF69">
    <property type="entry name" value="FINGER DOMAIN PROTEIN, PUTATIVE (AFU_ORTHOLOGUE AFUA_3G12190)-RELATED"/>
    <property type="match status" value="1"/>
</dbReference>
<dbReference type="Proteomes" id="UP000800035">
    <property type="component" value="Unassembled WGS sequence"/>
</dbReference>
<keyword evidence="7" id="KW-1185">Reference proteome</keyword>
<dbReference type="Gene3D" id="3.30.40.10">
    <property type="entry name" value="Zinc/RING finger domain, C3HC4 (zinc finger)"/>
    <property type="match status" value="1"/>
</dbReference>
<dbReference type="PANTHER" id="PTHR45969">
    <property type="entry name" value="RING ZINC FINGER PROTEIN-RELATED"/>
    <property type="match status" value="1"/>
</dbReference>
<dbReference type="AlphaFoldDB" id="A0A6A5UBH1"/>
<dbReference type="SMART" id="SM00184">
    <property type="entry name" value="RING"/>
    <property type="match status" value="1"/>
</dbReference>
<evidence type="ECO:0000313" key="7">
    <source>
        <dbReference type="Proteomes" id="UP000800035"/>
    </source>
</evidence>
<evidence type="ECO:0000259" key="5">
    <source>
        <dbReference type="PROSITE" id="PS50089"/>
    </source>
</evidence>
<dbReference type="Pfam" id="PF13639">
    <property type="entry name" value="zf-RING_2"/>
    <property type="match status" value="1"/>
</dbReference>
<evidence type="ECO:0000256" key="1">
    <source>
        <dbReference type="ARBA" id="ARBA00022723"/>
    </source>
</evidence>
<name>A0A6A5UBH1_9PLEO</name>
<evidence type="ECO:0000313" key="6">
    <source>
        <dbReference type="EMBL" id="KAF1962513.1"/>
    </source>
</evidence>
<dbReference type="OrthoDB" id="8062037at2759"/>
<organism evidence="6 7">
    <name type="scientific">Byssothecium circinans</name>
    <dbReference type="NCBI Taxonomy" id="147558"/>
    <lineage>
        <taxon>Eukaryota</taxon>
        <taxon>Fungi</taxon>
        <taxon>Dikarya</taxon>
        <taxon>Ascomycota</taxon>
        <taxon>Pezizomycotina</taxon>
        <taxon>Dothideomycetes</taxon>
        <taxon>Pleosporomycetidae</taxon>
        <taxon>Pleosporales</taxon>
        <taxon>Massarineae</taxon>
        <taxon>Massarinaceae</taxon>
        <taxon>Byssothecium</taxon>
    </lineage>
</organism>
<keyword evidence="3" id="KW-0862">Zinc</keyword>
<dbReference type="InterPro" id="IPR013083">
    <property type="entry name" value="Znf_RING/FYVE/PHD"/>
</dbReference>
<dbReference type="EMBL" id="ML976979">
    <property type="protein sequence ID" value="KAF1962513.1"/>
    <property type="molecule type" value="Genomic_DNA"/>
</dbReference>
<evidence type="ECO:0000256" key="2">
    <source>
        <dbReference type="ARBA" id="ARBA00022771"/>
    </source>
</evidence>
<protein>
    <recommendedName>
        <fullName evidence="5">RING-type domain-containing protein</fullName>
    </recommendedName>
</protein>
<dbReference type="GO" id="GO:0008270">
    <property type="term" value="F:zinc ion binding"/>
    <property type="evidence" value="ECO:0007669"/>
    <property type="project" value="UniProtKB-KW"/>
</dbReference>
<evidence type="ECO:0000256" key="3">
    <source>
        <dbReference type="ARBA" id="ARBA00022833"/>
    </source>
</evidence>
<reference evidence="6" key="1">
    <citation type="journal article" date="2020" name="Stud. Mycol.">
        <title>101 Dothideomycetes genomes: a test case for predicting lifestyles and emergence of pathogens.</title>
        <authorList>
            <person name="Haridas S."/>
            <person name="Albert R."/>
            <person name="Binder M."/>
            <person name="Bloem J."/>
            <person name="Labutti K."/>
            <person name="Salamov A."/>
            <person name="Andreopoulos B."/>
            <person name="Baker S."/>
            <person name="Barry K."/>
            <person name="Bills G."/>
            <person name="Bluhm B."/>
            <person name="Cannon C."/>
            <person name="Castanera R."/>
            <person name="Culley D."/>
            <person name="Daum C."/>
            <person name="Ezra D."/>
            <person name="Gonzalez J."/>
            <person name="Henrissat B."/>
            <person name="Kuo A."/>
            <person name="Liang C."/>
            <person name="Lipzen A."/>
            <person name="Lutzoni F."/>
            <person name="Magnuson J."/>
            <person name="Mondo S."/>
            <person name="Nolan M."/>
            <person name="Ohm R."/>
            <person name="Pangilinan J."/>
            <person name="Park H.-J."/>
            <person name="Ramirez L."/>
            <person name="Alfaro M."/>
            <person name="Sun H."/>
            <person name="Tritt A."/>
            <person name="Yoshinaga Y."/>
            <person name="Zwiers L.-H."/>
            <person name="Turgeon B."/>
            <person name="Goodwin S."/>
            <person name="Spatafora J."/>
            <person name="Crous P."/>
            <person name="Grigoriev I."/>
        </authorList>
    </citation>
    <scope>NUCLEOTIDE SEQUENCE</scope>
    <source>
        <strain evidence="6">CBS 675.92</strain>
    </source>
</reference>
<feature type="domain" description="RING-type" evidence="5">
    <location>
        <begin position="206"/>
        <end position="251"/>
    </location>
</feature>
<evidence type="ECO:0000256" key="4">
    <source>
        <dbReference type="PROSITE-ProRule" id="PRU00175"/>
    </source>
</evidence>
<accession>A0A6A5UBH1</accession>
<proteinExistence type="predicted"/>
<dbReference type="PROSITE" id="PS50089">
    <property type="entry name" value="ZF_RING_2"/>
    <property type="match status" value="1"/>
</dbReference>
<keyword evidence="1" id="KW-0479">Metal-binding</keyword>
<keyword evidence="2 4" id="KW-0863">Zinc-finger</keyword>
<sequence length="312" mass="35605">MSLTNWQIRRITESTPDLTGRSRREWQEAYSLTEELRRPSPLRLVTPYAPVPDVNYRLQHLFRLLTTDAEILTYCVQHDRPIDGFDYRVLVLEEQMAHLRVRPDLFGDRAAVSSAAHASGIPAQVRELADLVSQKIPQAKEQVEVCKLRYNPAHRNFLALVKSKVYIKDSTRIWIDREYTSRPRIANFTSSIPLPNSSSEDEDLECTLCYGAISSDYVCTKCKHKFHGACLEAWVDAFTAGSNNNTCPSCRAVLFVSPDPCQPSPRLAEYLNLRLQLHESRCSLLDLNTNLFDLRNILQEVEAEGVMDFPGF</sequence>
<gene>
    <name evidence="6" type="ORF">CC80DRAFT_499881</name>
</gene>
<dbReference type="InterPro" id="IPR001841">
    <property type="entry name" value="Znf_RING"/>
</dbReference>
<dbReference type="SUPFAM" id="SSF57850">
    <property type="entry name" value="RING/U-box"/>
    <property type="match status" value="1"/>
</dbReference>
<dbReference type="GO" id="GO:0016567">
    <property type="term" value="P:protein ubiquitination"/>
    <property type="evidence" value="ECO:0007669"/>
    <property type="project" value="TreeGrafter"/>
</dbReference>